<sequence length="72" mass="7711">MSMINNVSPLGNADITRNMTETWMTRLDRSGGPGNVSERAYSIVKGCDDISSIVGNLVIGIICVRHAEQACA</sequence>
<dbReference type="Proteomes" id="UP000054485">
    <property type="component" value="Unassembled WGS sequence"/>
</dbReference>
<evidence type="ECO:0000313" key="2">
    <source>
        <dbReference type="Proteomes" id="UP000054485"/>
    </source>
</evidence>
<proteinExistence type="predicted"/>
<keyword evidence="2" id="KW-1185">Reference proteome</keyword>
<reference evidence="1 2" key="1">
    <citation type="submission" date="2014-04" db="EMBL/GenBank/DDBJ databases">
        <authorList>
            <consortium name="DOE Joint Genome Institute"/>
            <person name="Kuo A."/>
            <person name="Ruytinx J."/>
            <person name="Rineau F."/>
            <person name="Colpaert J."/>
            <person name="Kohler A."/>
            <person name="Nagy L.G."/>
            <person name="Floudas D."/>
            <person name="Copeland A."/>
            <person name="Barry K.W."/>
            <person name="Cichocki N."/>
            <person name="Veneault-Fourrey C."/>
            <person name="LaButti K."/>
            <person name="Lindquist E.A."/>
            <person name="Lipzen A."/>
            <person name="Lundell T."/>
            <person name="Morin E."/>
            <person name="Murat C."/>
            <person name="Sun H."/>
            <person name="Tunlid A."/>
            <person name="Henrissat B."/>
            <person name="Grigoriev I.V."/>
            <person name="Hibbett D.S."/>
            <person name="Martin F."/>
            <person name="Nordberg H.P."/>
            <person name="Cantor M.N."/>
            <person name="Hua S.X."/>
        </authorList>
    </citation>
    <scope>NUCLEOTIDE SEQUENCE [LARGE SCALE GENOMIC DNA]</scope>
    <source>
        <strain evidence="1 2">UH-Slu-Lm8-n1</strain>
    </source>
</reference>
<name>A0A0D0AVD1_9AGAM</name>
<dbReference type="InParanoid" id="A0A0D0AVD1"/>
<reference evidence="2" key="2">
    <citation type="submission" date="2015-01" db="EMBL/GenBank/DDBJ databases">
        <title>Evolutionary Origins and Diversification of the Mycorrhizal Mutualists.</title>
        <authorList>
            <consortium name="DOE Joint Genome Institute"/>
            <consortium name="Mycorrhizal Genomics Consortium"/>
            <person name="Kohler A."/>
            <person name="Kuo A."/>
            <person name="Nagy L.G."/>
            <person name="Floudas D."/>
            <person name="Copeland A."/>
            <person name="Barry K.W."/>
            <person name="Cichocki N."/>
            <person name="Veneault-Fourrey C."/>
            <person name="LaButti K."/>
            <person name="Lindquist E.A."/>
            <person name="Lipzen A."/>
            <person name="Lundell T."/>
            <person name="Morin E."/>
            <person name="Murat C."/>
            <person name="Riley R."/>
            <person name="Ohm R."/>
            <person name="Sun H."/>
            <person name="Tunlid A."/>
            <person name="Henrissat B."/>
            <person name="Grigoriev I.V."/>
            <person name="Hibbett D.S."/>
            <person name="Martin F."/>
        </authorList>
    </citation>
    <scope>NUCLEOTIDE SEQUENCE [LARGE SCALE GENOMIC DNA]</scope>
    <source>
        <strain evidence="2">UH-Slu-Lm8-n1</strain>
    </source>
</reference>
<dbReference type="HOGENOM" id="CLU_2723898_0_0_1"/>
<protein>
    <submittedName>
        <fullName evidence="1">Uncharacterized protein</fullName>
    </submittedName>
</protein>
<gene>
    <name evidence="1" type="ORF">CY34DRAFT_557367</name>
</gene>
<evidence type="ECO:0000313" key="1">
    <source>
        <dbReference type="EMBL" id="KIK35843.1"/>
    </source>
</evidence>
<dbReference type="EMBL" id="KN835584">
    <property type="protein sequence ID" value="KIK35843.1"/>
    <property type="molecule type" value="Genomic_DNA"/>
</dbReference>
<dbReference type="AlphaFoldDB" id="A0A0D0AVD1"/>
<accession>A0A0D0AVD1</accession>
<organism evidence="1 2">
    <name type="scientific">Suillus luteus UH-Slu-Lm8-n1</name>
    <dbReference type="NCBI Taxonomy" id="930992"/>
    <lineage>
        <taxon>Eukaryota</taxon>
        <taxon>Fungi</taxon>
        <taxon>Dikarya</taxon>
        <taxon>Basidiomycota</taxon>
        <taxon>Agaricomycotina</taxon>
        <taxon>Agaricomycetes</taxon>
        <taxon>Agaricomycetidae</taxon>
        <taxon>Boletales</taxon>
        <taxon>Suillineae</taxon>
        <taxon>Suillaceae</taxon>
        <taxon>Suillus</taxon>
    </lineage>
</organism>